<protein>
    <recommendedName>
        <fullName evidence="4">MYND-type zinc finger protein samB</fullName>
    </recommendedName>
</protein>
<evidence type="ECO:0000313" key="2">
    <source>
        <dbReference type="EMBL" id="TKA63986.1"/>
    </source>
</evidence>
<feature type="region of interest" description="Disordered" evidence="1">
    <location>
        <begin position="445"/>
        <end position="499"/>
    </location>
</feature>
<accession>A0A4U0WNP4</accession>
<dbReference type="EMBL" id="NAJN01001327">
    <property type="protein sequence ID" value="TKA63986.1"/>
    <property type="molecule type" value="Genomic_DNA"/>
</dbReference>
<dbReference type="OrthoDB" id="438641at2759"/>
<organism evidence="2 3">
    <name type="scientific">Cryomyces minteri</name>
    <dbReference type="NCBI Taxonomy" id="331657"/>
    <lineage>
        <taxon>Eukaryota</taxon>
        <taxon>Fungi</taxon>
        <taxon>Dikarya</taxon>
        <taxon>Ascomycota</taxon>
        <taxon>Pezizomycotina</taxon>
        <taxon>Dothideomycetes</taxon>
        <taxon>Dothideomycetes incertae sedis</taxon>
        <taxon>Cryomyces</taxon>
    </lineage>
</organism>
<feature type="non-terminal residue" evidence="2">
    <location>
        <position position="862"/>
    </location>
</feature>
<reference evidence="2 3" key="1">
    <citation type="submission" date="2017-03" db="EMBL/GenBank/DDBJ databases">
        <title>Genomes of endolithic fungi from Antarctica.</title>
        <authorList>
            <person name="Coleine C."/>
            <person name="Masonjones S."/>
            <person name="Stajich J.E."/>
        </authorList>
    </citation>
    <scope>NUCLEOTIDE SEQUENCE [LARGE SCALE GENOMIC DNA]</scope>
    <source>
        <strain evidence="2 3">CCFEE 5187</strain>
    </source>
</reference>
<feature type="region of interest" description="Disordered" evidence="1">
    <location>
        <begin position="1"/>
        <end position="33"/>
    </location>
</feature>
<keyword evidence="3" id="KW-1185">Reference proteome</keyword>
<proteinExistence type="predicted"/>
<evidence type="ECO:0000313" key="3">
    <source>
        <dbReference type="Proteomes" id="UP000308768"/>
    </source>
</evidence>
<name>A0A4U0WNP4_9PEZI</name>
<feature type="region of interest" description="Disordered" evidence="1">
    <location>
        <begin position="391"/>
        <end position="414"/>
    </location>
</feature>
<feature type="region of interest" description="Disordered" evidence="1">
    <location>
        <begin position="825"/>
        <end position="862"/>
    </location>
</feature>
<feature type="compositionally biased region" description="Low complexity" evidence="1">
    <location>
        <begin position="487"/>
        <end position="499"/>
    </location>
</feature>
<dbReference type="AlphaFoldDB" id="A0A4U0WNP4"/>
<gene>
    <name evidence="2" type="ORF">B0A49_10117</name>
</gene>
<dbReference type="SUPFAM" id="SSF48452">
    <property type="entry name" value="TPR-like"/>
    <property type="match status" value="1"/>
</dbReference>
<dbReference type="Proteomes" id="UP000308768">
    <property type="component" value="Unassembled WGS sequence"/>
</dbReference>
<dbReference type="Gene3D" id="1.25.40.10">
    <property type="entry name" value="Tetratricopeptide repeat domain"/>
    <property type="match status" value="1"/>
</dbReference>
<comment type="caution">
    <text evidence="2">The sequence shown here is derived from an EMBL/GenBank/DDBJ whole genome shotgun (WGS) entry which is preliminary data.</text>
</comment>
<dbReference type="InterPro" id="IPR011990">
    <property type="entry name" value="TPR-like_helical_dom_sf"/>
</dbReference>
<sequence>MSEPLPEEAPHLSQSTRLDTLKTDSSESPPPRRVSLRLNVTNEVATSALLDANDHLSAQQPKAALEIYTEVLTSSSPGHPCAFLNRALCYILLGFPELAVVDAERALIGVTHAKLLGQSGSLQAKQIVSFGRRTEEERLKGRRWTKPPGRLLKYNDFEWLEVELGSIDVVSRSKTRHPRASSPNLVHDVLMKAYYRIAFALWKCGGGALRSALEVLRLAHGAGWDEDAEQFNALGNRILLDVGRVLKEEDGVTRQLVRTGSLEANARSKERWELQGVRGLLRTRYTSIKKERYPWDEHESTAAVPGSMEALDESQSYMTENCEIKAVSQEMGKTARYFMVAKEDIYPGDVLVEEKSPFHVTTSPEGHEDSLHCDACAACLEVPKCVLERTYSNTPSIPDSDEATLGSSSRDDLGISDGEVAEYIRTPPGQKDDVASSIETETDRDIALLANKNPPPPGLRREPQSRGPTPPPHTIPVVSIPAPATPPTSTSPRYTASPPSHEGFQICYICRITPYCSRNCCNAAMTWHHSAVCGRECEDQMRYGYLQHSYPEVPKPSLQVLEGLMLLRFLACARVDEINPLALSSMRLLDGELGPARHIPNDKSMEKDVAMTDCHGYDDLNCLTAQKEGQSVENDDQRIPWSYFSNVVRPLSCLLDMGRVEAALDIKSYDGWILNTMIAKIHANLRCTTQPRWHKKYDEDGLLIGCRPIPRQVNPKSPCSGTPEDRGICSDSARLEGVWVGSVHPLCSTLQVAGPDERPNAELYEIAGTIFCVPIVGTSPSLPPTDSVGTLDSDSTQDLWGPRPCIKAGERILLATRNVELRDPAFLGQTTAPEDERKDSGVSIAEAKTSQSAGDDVAHWTA</sequence>
<evidence type="ECO:0000256" key="1">
    <source>
        <dbReference type="SAM" id="MobiDB-lite"/>
    </source>
</evidence>
<evidence type="ECO:0008006" key="4">
    <source>
        <dbReference type="Google" id="ProtNLM"/>
    </source>
</evidence>